<evidence type="ECO:0000313" key="2">
    <source>
        <dbReference type="EMBL" id="SFR43297.1"/>
    </source>
</evidence>
<dbReference type="STRING" id="553469.SAMN04487947_1376"/>
<dbReference type="Proteomes" id="UP000198531">
    <property type="component" value="Unassembled WGS sequence"/>
</dbReference>
<dbReference type="SUPFAM" id="SSF56317">
    <property type="entry name" value="Carbon-nitrogen hydrolase"/>
    <property type="match status" value="1"/>
</dbReference>
<gene>
    <name evidence="2" type="ORF">SAMN04487947_1376</name>
</gene>
<organism evidence="2 3">
    <name type="scientific">Halogeometricum rufum</name>
    <dbReference type="NCBI Taxonomy" id="553469"/>
    <lineage>
        <taxon>Archaea</taxon>
        <taxon>Methanobacteriati</taxon>
        <taxon>Methanobacteriota</taxon>
        <taxon>Stenosarchaea group</taxon>
        <taxon>Halobacteria</taxon>
        <taxon>Halobacteriales</taxon>
        <taxon>Haloferacaceae</taxon>
        <taxon>Halogeometricum</taxon>
    </lineage>
</organism>
<sequence>MTLCGLYLVACSHTETRTVSPRDSLAEREVEGRAFLHAGVASEDVTGPTVAVPQLAVADLRPKRNAATIRERTGALPDDVRVALFPEYALTGFVADDRVADAALTRPAALDHLAPVAADNDVDVLAGYVERDGETLYNAAAYVRPDGTHAVYRKRHLWGDEASMLEAGSDRVVVETPAGDAGLLTCYNLNFVGESAAMTDAGVDALFVVGAWPAAHSENWRLLCRARALDGVRWLVGAGRTGRRDVPGARQATYAGRSLVVRPDGAVAAALGRDERDLTFALDREVLDEQRAFVGAVDAD</sequence>
<dbReference type="PANTHER" id="PTHR23088">
    <property type="entry name" value="NITRILASE-RELATED"/>
    <property type="match status" value="1"/>
</dbReference>
<evidence type="ECO:0000259" key="1">
    <source>
        <dbReference type="PROSITE" id="PS50263"/>
    </source>
</evidence>
<keyword evidence="3" id="KW-1185">Reference proteome</keyword>
<dbReference type="PANTHER" id="PTHR23088:SF27">
    <property type="entry name" value="DEAMINATED GLUTATHIONE AMIDASE"/>
    <property type="match status" value="1"/>
</dbReference>
<dbReference type="CDD" id="cd07197">
    <property type="entry name" value="nitrilase"/>
    <property type="match status" value="1"/>
</dbReference>
<dbReference type="PROSITE" id="PS50263">
    <property type="entry name" value="CN_HYDROLASE"/>
    <property type="match status" value="1"/>
</dbReference>
<keyword evidence="2" id="KW-0378">Hydrolase</keyword>
<reference evidence="3" key="1">
    <citation type="submission" date="2016-10" db="EMBL/GenBank/DDBJ databases">
        <authorList>
            <person name="Varghese N."/>
            <person name="Submissions S."/>
        </authorList>
    </citation>
    <scope>NUCLEOTIDE SEQUENCE [LARGE SCALE GENOMIC DNA]</scope>
    <source>
        <strain evidence="3">CGMCC 1.7736</strain>
    </source>
</reference>
<feature type="domain" description="CN hydrolase" evidence="1">
    <location>
        <begin position="48"/>
        <end position="284"/>
    </location>
</feature>
<dbReference type="AlphaFoldDB" id="A0A1I6GML4"/>
<dbReference type="Gene3D" id="3.60.110.10">
    <property type="entry name" value="Carbon-nitrogen hydrolase"/>
    <property type="match status" value="1"/>
</dbReference>
<dbReference type="InterPro" id="IPR003010">
    <property type="entry name" value="C-N_Hydrolase"/>
</dbReference>
<dbReference type="GO" id="GO:0016787">
    <property type="term" value="F:hydrolase activity"/>
    <property type="evidence" value="ECO:0007669"/>
    <property type="project" value="UniProtKB-KW"/>
</dbReference>
<proteinExistence type="predicted"/>
<dbReference type="Pfam" id="PF00795">
    <property type="entry name" value="CN_hydrolase"/>
    <property type="match status" value="1"/>
</dbReference>
<dbReference type="InterPro" id="IPR036526">
    <property type="entry name" value="C-N_Hydrolase_sf"/>
</dbReference>
<protein>
    <submittedName>
        <fullName evidence="2">Predicted amidohydrolase</fullName>
    </submittedName>
</protein>
<evidence type="ECO:0000313" key="3">
    <source>
        <dbReference type="Proteomes" id="UP000198531"/>
    </source>
</evidence>
<dbReference type="EMBL" id="FOYT01000001">
    <property type="protein sequence ID" value="SFR43297.1"/>
    <property type="molecule type" value="Genomic_DNA"/>
</dbReference>
<accession>A0A1I6GML4</accession>
<name>A0A1I6GML4_9EURY</name>